<dbReference type="PROSITE" id="PS51318">
    <property type="entry name" value="TAT"/>
    <property type="match status" value="1"/>
</dbReference>
<gene>
    <name evidence="3" type="ORF">GHNINEIG_01714</name>
</gene>
<organism evidence="3 4">
    <name type="scientific">Hydrogenovibrio crunogenus</name>
    <dbReference type="NCBI Taxonomy" id="39765"/>
    <lineage>
        <taxon>Bacteria</taxon>
        <taxon>Pseudomonadati</taxon>
        <taxon>Pseudomonadota</taxon>
        <taxon>Gammaproteobacteria</taxon>
        <taxon>Thiotrichales</taxon>
        <taxon>Piscirickettsiaceae</taxon>
        <taxon>Hydrogenovibrio</taxon>
    </lineage>
</organism>
<dbReference type="PANTHER" id="PTHR42951">
    <property type="entry name" value="METALLO-BETA-LACTAMASE DOMAIN-CONTAINING"/>
    <property type="match status" value="1"/>
</dbReference>
<name>A0A4P7P0N2_9GAMM</name>
<sequence length="334" mass="36873">MSAMGRRDLLKGMFGVSVGMVGMSALNPLYANGLAEFKGPAVPDVDAVKVSDRCYYIPAMGSEPTPDNFGMFSNPGFVVTSEGVVVIDTGSSVQIGEMVLRQIKKVTDKPVIKVINTHYHGDHWLGNHAFVAANPDVDIYSHPACQKVLKSGQDKFWFNFMQTNTDNKITGTVITLPTKSLSGGETIKVGDTTLKIHHFGKVHTESDIAIEVVDDKTMYMGDMVMRRVANMADGSFVGSIKALSAVEKMPIDNFIPMHGKHEDVQLIKDGKDFMDIIYTKAGEYYEEGLSDFEMKPKIMAEPFMKEVASQWPGYESTIGKFVVVAIQEYEKNLF</sequence>
<dbReference type="InterPro" id="IPR036866">
    <property type="entry name" value="RibonucZ/Hydroxyglut_hydro"/>
</dbReference>
<accession>A0A4P7P0N2</accession>
<protein>
    <submittedName>
        <fullName evidence="3">MBL fold metallo-hydrolase</fullName>
    </submittedName>
</protein>
<dbReference type="RefSeq" id="WP_189636863.1">
    <property type="nucleotide sequence ID" value="NZ_CP032096.1"/>
</dbReference>
<evidence type="ECO:0000313" key="3">
    <source>
        <dbReference type="EMBL" id="QBZ83653.1"/>
    </source>
</evidence>
<keyword evidence="3" id="KW-0378">Hydrolase</keyword>
<dbReference type="EMBL" id="CP032096">
    <property type="protein sequence ID" value="QBZ83653.1"/>
    <property type="molecule type" value="Genomic_DNA"/>
</dbReference>
<dbReference type="SUPFAM" id="SSF56281">
    <property type="entry name" value="Metallo-hydrolase/oxidoreductase"/>
    <property type="match status" value="1"/>
</dbReference>
<comment type="similarity">
    <text evidence="1">Belongs to the metallo-beta-lactamase superfamily. Class-B beta-lactamase family.</text>
</comment>
<dbReference type="Pfam" id="PF00753">
    <property type="entry name" value="Lactamase_B"/>
    <property type="match status" value="1"/>
</dbReference>
<proteinExistence type="inferred from homology"/>
<keyword evidence="4" id="KW-1185">Reference proteome</keyword>
<dbReference type="Gene3D" id="3.60.15.10">
    <property type="entry name" value="Ribonuclease Z/Hydroxyacylglutathione hydrolase-like"/>
    <property type="match status" value="1"/>
</dbReference>
<dbReference type="GO" id="GO:0016787">
    <property type="term" value="F:hydrolase activity"/>
    <property type="evidence" value="ECO:0007669"/>
    <property type="project" value="UniProtKB-KW"/>
</dbReference>
<dbReference type="InterPro" id="IPR006311">
    <property type="entry name" value="TAT_signal"/>
</dbReference>
<dbReference type="PANTHER" id="PTHR42951:SF4">
    <property type="entry name" value="ACYL-COENZYME A THIOESTERASE MBLAC2"/>
    <property type="match status" value="1"/>
</dbReference>
<dbReference type="GO" id="GO:0017001">
    <property type="term" value="P:antibiotic catabolic process"/>
    <property type="evidence" value="ECO:0007669"/>
    <property type="project" value="UniProtKB-ARBA"/>
</dbReference>
<dbReference type="AlphaFoldDB" id="A0A4P7P0N2"/>
<evidence type="ECO:0000256" key="1">
    <source>
        <dbReference type="ARBA" id="ARBA00005250"/>
    </source>
</evidence>
<dbReference type="InterPro" id="IPR050855">
    <property type="entry name" value="NDM-1-like"/>
</dbReference>
<dbReference type="InterPro" id="IPR001279">
    <property type="entry name" value="Metallo-B-lactamas"/>
</dbReference>
<evidence type="ECO:0000259" key="2">
    <source>
        <dbReference type="SMART" id="SM00849"/>
    </source>
</evidence>
<reference evidence="3 4" key="1">
    <citation type="submission" date="2018-08" db="EMBL/GenBank/DDBJ databases">
        <title>Horizontal acquisition of hydrogen conversion ability and other habitat adaptations in Hydrogenovibrio crunogenus strains.</title>
        <authorList>
            <person name="Gonnella G."/>
            <person name="Adam N."/>
            <person name="Perner M."/>
        </authorList>
    </citation>
    <scope>NUCLEOTIDE SEQUENCE [LARGE SCALE GENOMIC DNA]</scope>
    <source>
        <strain evidence="3 4">SP-41</strain>
    </source>
</reference>
<evidence type="ECO:0000313" key="4">
    <source>
        <dbReference type="Proteomes" id="UP000296201"/>
    </source>
</evidence>
<feature type="domain" description="Metallo-beta-lactamase" evidence="2">
    <location>
        <begin position="72"/>
        <end position="258"/>
    </location>
</feature>
<dbReference type="CDD" id="cd16282">
    <property type="entry name" value="metallo-hydrolase-like_MBL-fold"/>
    <property type="match status" value="1"/>
</dbReference>
<dbReference type="Proteomes" id="UP000296201">
    <property type="component" value="Chromosome"/>
</dbReference>
<dbReference type="SMART" id="SM00849">
    <property type="entry name" value="Lactamase_B"/>
    <property type="match status" value="1"/>
</dbReference>